<dbReference type="HAMAP" id="MF_04144">
    <property type="entry name" value="TERL_LAMBDA"/>
    <property type="match status" value="1"/>
</dbReference>
<evidence type="ECO:0000259" key="3">
    <source>
        <dbReference type="Pfam" id="PF20454"/>
    </source>
</evidence>
<accession>A0A6G6XGL4</accession>
<keyword evidence="1" id="KW-0547">Nucleotide-binding</keyword>
<comment type="similarity">
    <text evidence="1">Belongs to the lambdavirus large terminase family.</text>
</comment>
<dbReference type="GO" id="GO:0016887">
    <property type="term" value="F:ATP hydrolysis activity"/>
    <property type="evidence" value="ECO:0007669"/>
    <property type="project" value="UniProtKB-UniRule"/>
</dbReference>
<dbReference type="EMBL" id="MN536026">
    <property type="protein sequence ID" value="QIG56880.1"/>
    <property type="molecule type" value="Genomic_DNA"/>
</dbReference>
<dbReference type="InterPro" id="IPR008866">
    <property type="entry name" value="Phage_lambda_GpA-like"/>
</dbReference>
<dbReference type="InterPro" id="IPR046453">
    <property type="entry name" value="GpA_ATPase"/>
</dbReference>
<keyword evidence="1" id="KW-0479">Metal-binding</keyword>
<dbReference type="Pfam" id="PF05876">
    <property type="entry name" value="GpA_ATPase"/>
    <property type="match status" value="1"/>
</dbReference>
<dbReference type="GO" id="GO:0046872">
    <property type="term" value="F:metal ion binding"/>
    <property type="evidence" value="ECO:0007669"/>
    <property type="project" value="UniProtKB-UniRule"/>
</dbReference>
<keyword evidence="1" id="KW-1188">Viral release from host cell</keyword>
<comment type="cofactor">
    <cofactor evidence="1">
        <name>Mg(2+)</name>
        <dbReference type="ChEBI" id="CHEBI:18420"/>
    </cofactor>
</comment>
<keyword evidence="1" id="KW-0540">Nuclease</keyword>
<feature type="domain" description="Phage terminase large subunit GpA ATPase" evidence="2">
    <location>
        <begin position="26"/>
        <end position="293"/>
    </location>
</feature>
<evidence type="ECO:0000259" key="2">
    <source>
        <dbReference type="Pfam" id="PF05876"/>
    </source>
</evidence>
<evidence type="ECO:0000313" key="5">
    <source>
        <dbReference type="Proteomes" id="UP000502584"/>
    </source>
</evidence>
<feature type="binding site" evidence="1">
    <location>
        <position position="403"/>
    </location>
    <ligand>
        <name>Mg(2+)</name>
        <dbReference type="ChEBI" id="CHEBI:18420"/>
        <note>catalytic; for nuclease activity</note>
    </ligand>
</feature>
<dbReference type="Proteomes" id="UP000502584">
    <property type="component" value="Segment"/>
</dbReference>
<keyword evidence="1" id="KW-0067">ATP-binding</keyword>
<keyword evidence="1" id="KW-0460">Magnesium</keyword>
<organism evidence="4 5">
    <name type="scientific">Pseudomonas phage vB_Pae-SS2019XI</name>
    <dbReference type="NCBI Taxonomy" id="2660688"/>
    <lineage>
        <taxon>Viruses</taxon>
        <taxon>Duplodnaviria</taxon>
        <taxon>Heunggongvirae</taxon>
        <taxon>Uroviricota</taxon>
        <taxon>Caudoviricetes</taxon>
        <taxon>Casjensviridae</taxon>
        <taxon>Maxdohrnvirus</taxon>
        <taxon>Maxdohrnvirus SS2019XI</taxon>
    </lineage>
</organism>
<sequence length="679" mass="77692">MFNPPERLSVAEAAAKYRYLNNPGSFRGYWRNDKAPYLVEPMNELDSRFFEGVIFVGPAQSGKTDALILNWVLHSAKCDPMDMILYNPSTAAARDFSMRRIDRLHRHSPVMEELLLKKRDADNTFDKHYVNGMMLTMSWPSVVEFAGKPVPRVGLTDFDRMDMDIEGDGNPYDLAAKRTTTYGSYRMALAESSPSKPLLNPRWIRTSPHEAPPADGILALYNRGDRRRWYWPCPHCNGYFEGAFELLEWDGKNRQGQKLDPISASESVFMRCSHCGHPIRPDWRHEMQQWGMWLKEGEGIDAKGRRFGQPRRTKIASFWLNGVAAAFTNWAELVRLCLTAEEEYASTGSEEALKKFYNTDLGVPYMPKAVDSERLPEHLHARAEELGEKVVPLGTRFLVANVDVQKNMFVVQVHGIAPGSPFDMCLVDRFQIRKSKRLDDAGDHLWVKPATYLDDWDLLIEDVMDRSYPLADGSGRRMAIKLTTCDSGGYSKDKGESVTSMAYDFYRRLKRENRHGRFHLVKGDPSPGVPRARISFPDAPKKDRHSAARGDVPVLLLNSNVLKDALHARLDCITPGHGMYRFPDWLPDWWYQEMCAEDRTAKGWLKRPHTKNEAWDLSYYCIGVCVSSLLLVEKMDWQKPPAWADEWDRNSLVSAPEEAPRFAPQKETYDFGKFAQAMA</sequence>
<comment type="catalytic activity">
    <reaction evidence="1">
        <text>Endonucleolytic cleavage of DNA to give specific double-stranded fragments with terminal 5'-phosphates.</text>
        <dbReference type="EC" id="3.1.21.4"/>
    </reaction>
</comment>
<reference evidence="4 5" key="1">
    <citation type="submission" date="2019-10" db="EMBL/GenBank/DDBJ databases">
        <title>Genome of the temperate Pseudomonas aerugionosa phage vB_Pae-SS2019XI.</title>
        <authorList>
            <person name="Hammerl J.A."/>
            <person name="Jaeckel C."/>
            <person name="Schnehle S."/>
            <person name="Schmoger S."/>
        </authorList>
    </citation>
    <scope>NUCLEOTIDE SEQUENCE [LARGE SCALE GENOMIC DNA]</scope>
</reference>
<dbReference type="GO" id="GO:0019073">
    <property type="term" value="P:viral DNA genome packaging"/>
    <property type="evidence" value="ECO:0007669"/>
    <property type="project" value="UniProtKB-UniRule"/>
</dbReference>
<keyword evidence="1" id="KW-0255">Endonuclease</keyword>
<dbReference type="GO" id="GO:0098009">
    <property type="term" value="C:viral terminase, large subunit"/>
    <property type="evidence" value="ECO:0007669"/>
    <property type="project" value="UniProtKB-UniRule"/>
</dbReference>
<dbReference type="InterPro" id="IPR046454">
    <property type="entry name" value="GpA_endonuclease"/>
</dbReference>
<proteinExistence type="inferred from homology"/>
<name>A0A6G6XGL4_9CAUD</name>
<dbReference type="GO" id="GO:0005524">
    <property type="term" value="F:ATP binding"/>
    <property type="evidence" value="ECO:0007669"/>
    <property type="project" value="UniProtKB-UniRule"/>
</dbReference>
<evidence type="ECO:0000313" key="4">
    <source>
        <dbReference type="EMBL" id="QIG56880.1"/>
    </source>
</evidence>
<dbReference type="Pfam" id="PF20454">
    <property type="entry name" value="GpA_nuclease"/>
    <property type="match status" value="1"/>
</dbReference>
<dbReference type="PANTHER" id="PTHR34413">
    <property type="entry name" value="PROPHAGE TAIL FIBER ASSEMBLY PROTEIN HOMOLOG TFAE-RELATED-RELATED"/>
    <property type="match status" value="1"/>
</dbReference>
<gene>
    <name evidence="4" type="ORF">vBPaeSS2019XI_002</name>
</gene>
<protein>
    <recommendedName>
        <fullName evidence="1">Terminase, large subunit</fullName>
    </recommendedName>
    <alternativeName>
        <fullName evidence="1">DNA-packaging protein</fullName>
    </alternativeName>
    <alternativeName>
        <fullName evidence="1">Large terminase protein</fullName>
    </alternativeName>
    <domain>
        <recommendedName>
            <fullName evidence="1">Endonuclease</fullName>
            <ecNumber evidence="1">3.1.21.4</ecNumber>
        </recommendedName>
    </domain>
    <domain>
        <recommendedName>
            <fullName evidence="1">ATPase</fullName>
            <ecNumber evidence="1">3.6.4.-</ecNumber>
        </recommendedName>
    </domain>
</protein>
<keyword evidence="1" id="KW-0378">Hydrolase</keyword>
<comment type="domain">
    <text evidence="1">The N-terminus is involved in the formation of the heterotrimer with the small subunit. The N-terminus part contains the translocase activity involved in DNA packaging. At the N-terminus, there is a high affinity ATPase center that is probably needed for the packaging activity. The Walker A motif of the ATPase center is responsible for interacting with the ATP phosphate and the Q motif governs force generation and the interaction with DNA. The C-terminus contains the site specific endonuclease (cos-cleavage) and strand separation activities required for genome maturation. A second ATPase catalytic site regulates the genome maturation. The C-terminus very end is involved in binding to the procapsid. Contains a basic leucine zipper (bZIP) that may be involved in the formation of the terminase.</text>
</comment>
<comment type="subunit">
    <text evidence="1">Interacts (via N-terminus) with the terminase small subunit (via C-terminus); the active complex is probably heterooligomeric. Interacts (via C-terminus) with the portal protein; this interaction allows the packaging of viral DNA.</text>
</comment>
<dbReference type="EC" id="3.1.21.4" evidence="1"/>
<dbReference type="PANTHER" id="PTHR34413:SF2">
    <property type="entry name" value="PROPHAGE TAIL FIBER ASSEMBLY PROTEIN HOMOLOG TFAE-RELATED"/>
    <property type="match status" value="1"/>
</dbReference>
<keyword evidence="5" id="KW-1185">Reference proteome</keyword>
<dbReference type="GO" id="GO:0030430">
    <property type="term" value="C:host cell cytoplasm"/>
    <property type="evidence" value="ECO:0007669"/>
    <property type="project" value="UniProtKB-SubCell"/>
</dbReference>
<comment type="subcellular location">
    <subcellularLocation>
        <location evidence="1">Host cytoplasm</location>
    </subcellularLocation>
    <text evidence="1">The terminase lies at a unique vertex of the procapsid during viral DNA packaging.</text>
</comment>
<dbReference type="InterPro" id="IPR051220">
    <property type="entry name" value="TFA_Chaperone"/>
</dbReference>
<keyword evidence="1" id="KW-0231">Viral genome packaging</keyword>
<comment type="function">
    <text evidence="1">The terminase large subunit acts as an ATP driven molecular motor necessary for viral DNA translocation into empty capsids and as an endonuclease that cuts the viral genome from the concetamer to initiate and to end the packaging reaction. The terminase lies at a unique vertex of the procapsid and is composed of two subunits, a small terminase subunit involved in viral DNA recognition, and a large terminase subunit possessing endonucleolytic and ATPase activities (DNA maturation and packaging). The endonuclease activity cleaves the viral DNA generating 5'overhangs. The strand separation activity separates the cohesive ends generating the single-stranded 'sticky' ends of the mature genome. The DNA-terminase complex binds to the portal of the procapsid thereby activating the translocase activity of the terminase. The terminase packages the viral DNA into the procapsid until the next concatemer reaches the complex. The downstream site is then cut generating the mature right end of the genome, the heterotrimer undocks from the DNA-filled head and remains bound to the left end of concatemer's next genome.</text>
</comment>
<dbReference type="EC" id="3.6.4.-" evidence="1"/>
<dbReference type="GO" id="GO:0009036">
    <property type="term" value="F:type II site-specific deoxyribonuclease activity"/>
    <property type="evidence" value="ECO:0007669"/>
    <property type="project" value="UniProtKB-UniRule"/>
</dbReference>
<comment type="caution">
    <text evidence="1">Lacks conserved residue(s) required for the propagation of feature annotation.</text>
</comment>
<keyword evidence="1" id="KW-1035">Host cytoplasm</keyword>
<feature type="domain" description="Terminase large subunit GpA endonuclease" evidence="3">
    <location>
        <begin position="315"/>
        <end position="624"/>
    </location>
</feature>
<evidence type="ECO:0000256" key="1">
    <source>
        <dbReference type="HAMAP-Rule" id="MF_04144"/>
    </source>
</evidence>